<feature type="non-terminal residue" evidence="1">
    <location>
        <position position="39"/>
    </location>
</feature>
<reference evidence="1 2" key="1">
    <citation type="submission" date="2021-06" db="EMBL/GenBank/DDBJ databases">
        <title>Caerostris extrusa draft genome.</title>
        <authorList>
            <person name="Kono N."/>
            <person name="Arakawa K."/>
        </authorList>
    </citation>
    <scope>NUCLEOTIDE SEQUENCE [LARGE SCALE GENOMIC DNA]</scope>
</reference>
<evidence type="ECO:0000313" key="1">
    <source>
        <dbReference type="EMBL" id="GIY94171.1"/>
    </source>
</evidence>
<organism evidence="1 2">
    <name type="scientific">Caerostris extrusa</name>
    <name type="common">Bark spider</name>
    <name type="synonym">Caerostris bankana</name>
    <dbReference type="NCBI Taxonomy" id="172846"/>
    <lineage>
        <taxon>Eukaryota</taxon>
        <taxon>Metazoa</taxon>
        <taxon>Ecdysozoa</taxon>
        <taxon>Arthropoda</taxon>
        <taxon>Chelicerata</taxon>
        <taxon>Arachnida</taxon>
        <taxon>Araneae</taxon>
        <taxon>Araneomorphae</taxon>
        <taxon>Entelegynae</taxon>
        <taxon>Araneoidea</taxon>
        <taxon>Araneidae</taxon>
        <taxon>Caerostris</taxon>
    </lineage>
</organism>
<name>A0AAV4XJR2_CAEEX</name>
<evidence type="ECO:0000313" key="2">
    <source>
        <dbReference type="Proteomes" id="UP001054945"/>
    </source>
</evidence>
<dbReference type="Proteomes" id="UP001054945">
    <property type="component" value="Unassembled WGS sequence"/>
</dbReference>
<proteinExistence type="predicted"/>
<accession>A0AAV4XJR2</accession>
<comment type="caution">
    <text evidence="1">The sequence shown here is derived from an EMBL/GenBank/DDBJ whole genome shotgun (WGS) entry which is preliminary data.</text>
</comment>
<dbReference type="EMBL" id="BPLR01017754">
    <property type="protein sequence ID" value="GIY94171.1"/>
    <property type="molecule type" value="Genomic_DNA"/>
</dbReference>
<sequence>MWTMVQEGRQPLMEVGCFKHTSPLHLGFLPPLNCILKQG</sequence>
<protein>
    <submittedName>
        <fullName evidence="1">Uncharacterized protein</fullName>
    </submittedName>
</protein>
<gene>
    <name evidence="1" type="ORF">CEXT_440061</name>
</gene>
<dbReference type="AlphaFoldDB" id="A0AAV4XJR2"/>
<keyword evidence="2" id="KW-1185">Reference proteome</keyword>